<evidence type="ECO:0000313" key="2">
    <source>
        <dbReference type="EMBL" id="MBC9207738.1"/>
    </source>
</evidence>
<accession>A0ABR7RMU7</accession>
<sequence>MSALIEAAARLQAVLWRETEAAGTAALPMLQALMDEKREALSGLTLAGPPGNPAERAALRAMMAAAEENALVLGAVTDALDMVRERLRTDLADAANPGTYGPQGSPFPGPRRKPLRHTLAASLDSKA</sequence>
<dbReference type="RefSeq" id="WP_187784903.1">
    <property type="nucleotide sequence ID" value="NZ_JACTVA010000021.1"/>
</dbReference>
<keyword evidence="3" id="KW-1185">Reference proteome</keyword>
<organism evidence="2 3">
    <name type="scientific">Teichococcus aerophilus</name>
    <dbReference type="NCBI Taxonomy" id="1224513"/>
    <lineage>
        <taxon>Bacteria</taxon>
        <taxon>Pseudomonadati</taxon>
        <taxon>Pseudomonadota</taxon>
        <taxon>Alphaproteobacteria</taxon>
        <taxon>Acetobacterales</taxon>
        <taxon>Roseomonadaceae</taxon>
        <taxon>Roseomonas</taxon>
    </lineage>
</organism>
<evidence type="ECO:0008006" key="4">
    <source>
        <dbReference type="Google" id="ProtNLM"/>
    </source>
</evidence>
<reference evidence="2 3" key="1">
    <citation type="journal article" date="2013" name="Int. J. Syst. Evol. Microbiol.">
        <title>Roseomonas aerophila sp. nov., isolated from air.</title>
        <authorList>
            <person name="Kim S.J."/>
            <person name="Weon H.Y."/>
            <person name="Ahn J.H."/>
            <person name="Hong S.B."/>
            <person name="Seok S.J."/>
            <person name="Whang K.S."/>
            <person name="Kwon S.W."/>
        </authorList>
    </citation>
    <scope>NUCLEOTIDE SEQUENCE [LARGE SCALE GENOMIC DNA]</scope>
    <source>
        <strain evidence="2 3">NBRC 108923</strain>
    </source>
</reference>
<name>A0ABR7RMU7_9PROT</name>
<evidence type="ECO:0000256" key="1">
    <source>
        <dbReference type="SAM" id="MobiDB-lite"/>
    </source>
</evidence>
<evidence type="ECO:0000313" key="3">
    <source>
        <dbReference type="Proteomes" id="UP000626026"/>
    </source>
</evidence>
<proteinExistence type="predicted"/>
<dbReference type="EMBL" id="JACTVA010000021">
    <property type="protein sequence ID" value="MBC9207738.1"/>
    <property type="molecule type" value="Genomic_DNA"/>
</dbReference>
<dbReference type="Proteomes" id="UP000626026">
    <property type="component" value="Unassembled WGS sequence"/>
</dbReference>
<gene>
    <name evidence="2" type="ORF">IBL26_12910</name>
</gene>
<comment type="caution">
    <text evidence="2">The sequence shown here is derived from an EMBL/GenBank/DDBJ whole genome shotgun (WGS) entry which is preliminary data.</text>
</comment>
<feature type="region of interest" description="Disordered" evidence="1">
    <location>
        <begin position="91"/>
        <end position="114"/>
    </location>
</feature>
<protein>
    <recommendedName>
        <fullName evidence="4">FlgN protein</fullName>
    </recommendedName>
</protein>